<feature type="region of interest" description="Disordered" evidence="1">
    <location>
        <begin position="29"/>
        <end position="56"/>
    </location>
</feature>
<dbReference type="AlphaFoldDB" id="A0AAW1LUK4"/>
<dbReference type="Proteomes" id="UP001458880">
    <property type="component" value="Unassembled WGS sequence"/>
</dbReference>
<evidence type="ECO:0000256" key="1">
    <source>
        <dbReference type="SAM" id="MobiDB-lite"/>
    </source>
</evidence>
<organism evidence="2 3">
    <name type="scientific">Popillia japonica</name>
    <name type="common">Japanese beetle</name>
    <dbReference type="NCBI Taxonomy" id="7064"/>
    <lineage>
        <taxon>Eukaryota</taxon>
        <taxon>Metazoa</taxon>
        <taxon>Ecdysozoa</taxon>
        <taxon>Arthropoda</taxon>
        <taxon>Hexapoda</taxon>
        <taxon>Insecta</taxon>
        <taxon>Pterygota</taxon>
        <taxon>Neoptera</taxon>
        <taxon>Endopterygota</taxon>
        <taxon>Coleoptera</taxon>
        <taxon>Polyphaga</taxon>
        <taxon>Scarabaeiformia</taxon>
        <taxon>Scarabaeidae</taxon>
        <taxon>Rutelinae</taxon>
        <taxon>Popillia</taxon>
    </lineage>
</organism>
<gene>
    <name evidence="2" type="ORF">QE152_g10122</name>
</gene>
<feature type="compositionally biased region" description="Acidic residues" evidence="1">
    <location>
        <begin position="37"/>
        <end position="55"/>
    </location>
</feature>
<keyword evidence="3" id="KW-1185">Reference proteome</keyword>
<sequence>MLVCTVENYKKFYNPNDAEILLQLMMESNEEDKSTEFNDESDSDEEDVVEEGDEDSVMRPTTVLLLMKVTINILEIIK</sequence>
<accession>A0AAW1LUK4</accession>
<evidence type="ECO:0000313" key="2">
    <source>
        <dbReference type="EMBL" id="KAK9738132.1"/>
    </source>
</evidence>
<evidence type="ECO:0000313" key="3">
    <source>
        <dbReference type="Proteomes" id="UP001458880"/>
    </source>
</evidence>
<name>A0AAW1LUK4_POPJA</name>
<protein>
    <submittedName>
        <fullName evidence="2">Uncharacterized protein</fullName>
    </submittedName>
</protein>
<dbReference type="EMBL" id="JASPKY010000090">
    <property type="protein sequence ID" value="KAK9738132.1"/>
    <property type="molecule type" value="Genomic_DNA"/>
</dbReference>
<proteinExistence type="predicted"/>
<comment type="caution">
    <text evidence="2">The sequence shown here is derived from an EMBL/GenBank/DDBJ whole genome shotgun (WGS) entry which is preliminary data.</text>
</comment>
<reference evidence="2 3" key="1">
    <citation type="journal article" date="2024" name="BMC Genomics">
        <title>De novo assembly and annotation of Popillia japonica's genome with initial clues to its potential as an invasive pest.</title>
        <authorList>
            <person name="Cucini C."/>
            <person name="Boschi S."/>
            <person name="Funari R."/>
            <person name="Cardaioli E."/>
            <person name="Iannotti N."/>
            <person name="Marturano G."/>
            <person name="Paoli F."/>
            <person name="Bruttini M."/>
            <person name="Carapelli A."/>
            <person name="Frati F."/>
            <person name="Nardi F."/>
        </authorList>
    </citation>
    <scope>NUCLEOTIDE SEQUENCE [LARGE SCALE GENOMIC DNA]</scope>
    <source>
        <strain evidence="2">DMR45628</strain>
    </source>
</reference>